<feature type="transmembrane region" description="Helical" evidence="1">
    <location>
        <begin position="252"/>
        <end position="273"/>
    </location>
</feature>
<feature type="transmembrane region" description="Helical" evidence="1">
    <location>
        <begin position="43"/>
        <end position="62"/>
    </location>
</feature>
<feature type="transmembrane region" description="Helical" evidence="1">
    <location>
        <begin position="182"/>
        <end position="202"/>
    </location>
</feature>
<sequence length="300" mass="34101">MIRNLYILSEGSWGIKSSEIFADLFYFISLLAVYGLFLFFQPGVYLVSTILCLVLSGLYYYYLLRTKNHIYPIAIASQILLYLLLLPLPLFHPAVVVLALLSGFFFHAVVSQNYSVKIPVFWYLLLFSFIWDSVFSLMGLGFRSQNPASLFFPGRGEVDPASLGPNFALPLFRGANFTAEPFRSSFEILSTYVLIGISWVAFRRPVLFFYFLGWILLYSVMGFSTIPLPFAWIVSFSSVSLISHISPGRNFYGSFFVTIFGFIIVLPISFLIAKLNGNPFLIFMLFFPLEGVFVRVFLGK</sequence>
<dbReference type="OrthoDB" id="345691at2"/>
<reference evidence="2" key="1">
    <citation type="journal article" date="2019" name="PLoS Negl. Trop. Dis.">
        <title>Revisiting the worldwide diversity of Leptospira species in the environment.</title>
        <authorList>
            <person name="Vincent A.T."/>
            <person name="Schiettekatte O."/>
            <person name="Bourhy P."/>
            <person name="Veyrier F.J."/>
            <person name="Picardeau M."/>
        </authorList>
    </citation>
    <scope>NUCLEOTIDE SEQUENCE [LARGE SCALE GENOMIC DNA]</scope>
    <source>
        <strain evidence="2">201300427</strain>
    </source>
</reference>
<dbReference type="RefSeq" id="WP_135760119.1">
    <property type="nucleotide sequence ID" value="NZ_RQHW01000031.1"/>
</dbReference>
<dbReference type="EMBL" id="RQHW01000031">
    <property type="protein sequence ID" value="TGN19356.1"/>
    <property type="molecule type" value="Genomic_DNA"/>
</dbReference>
<feature type="transmembrane region" description="Helical" evidence="1">
    <location>
        <begin position="209"/>
        <end position="232"/>
    </location>
</feature>
<keyword evidence="1" id="KW-1133">Transmembrane helix</keyword>
<evidence type="ECO:0000313" key="3">
    <source>
        <dbReference type="Proteomes" id="UP000298058"/>
    </source>
</evidence>
<feature type="transmembrane region" description="Helical" evidence="1">
    <location>
        <begin position="20"/>
        <end position="37"/>
    </location>
</feature>
<evidence type="ECO:0000256" key="1">
    <source>
        <dbReference type="SAM" id="Phobius"/>
    </source>
</evidence>
<comment type="caution">
    <text evidence="2">The sequence shown here is derived from an EMBL/GenBank/DDBJ whole genome shotgun (WGS) entry which is preliminary data.</text>
</comment>
<name>A0A4V3JY50_9LEPT</name>
<organism evidence="2 3">
    <name type="scientific">Leptospira idonii</name>
    <dbReference type="NCBI Taxonomy" id="1193500"/>
    <lineage>
        <taxon>Bacteria</taxon>
        <taxon>Pseudomonadati</taxon>
        <taxon>Spirochaetota</taxon>
        <taxon>Spirochaetia</taxon>
        <taxon>Leptospirales</taxon>
        <taxon>Leptospiraceae</taxon>
        <taxon>Leptospira</taxon>
    </lineage>
</organism>
<feature type="transmembrane region" description="Helical" evidence="1">
    <location>
        <begin position="69"/>
        <end position="85"/>
    </location>
</feature>
<dbReference type="Proteomes" id="UP000298058">
    <property type="component" value="Unassembled WGS sequence"/>
</dbReference>
<feature type="transmembrane region" description="Helical" evidence="1">
    <location>
        <begin position="280"/>
        <end position="298"/>
    </location>
</feature>
<gene>
    <name evidence="2" type="ORF">EHS15_08400</name>
</gene>
<keyword evidence="1" id="KW-0472">Membrane</keyword>
<feature type="transmembrane region" description="Helical" evidence="1">
    <location>
        <begin position="122"/>
        <end position="142"/>
    </location>
</feature>
<feature type="transmembrane region" description="Helical" evidence="1">
    <location>
        <begin position="91"/>
        <end position="110"/>
    </location>
</feature>
<protein>
    <submittedName>
        <fullName evidence="2">Uncharacterized protein</fullName>
    </submittedName>
</protein>
<proteinExistence type="predicted"/>
<dbReference type="AlphaFoldDB" id="A0A4V3JY50"/>
<evidence type="ECO:0000313" key="2">
    <source>
        <dbReference type="EMBL" id="TGN19356.1"/>
    </source>
</evidence>
<keyword evidence="1" id="KW-0812">Transmembrane</keyword>
<accession>A0A4V3JY50</accession>
<keyword evidence="3" id="KW-1185">Reference proteome</keyword>